<evidence type="ECO:0000256" key="6">
    <source>
        <dbReference type="ARBA" id="ARBA00022692"/>
    </source>
</evidence>
<evidence type="ECO:0000256" key="10">
    <source>
        <dbReference type="ARBA" id="ARBA00033467"/>
    </source>
</evidence>
<dbReference type="GO" id="GO:0005637">
    <property type="term" value="C:nuclear inner membrane"/>
    <property type="evidence" value="ECO:0007669"/>
    <property type="project" value="UniProtKB-SubCell"/>
</dbReference>
<keyword evidence="8" id="KW-1133">Transmembrane helix</keyword>
<dbReference type="InterPro" id="IPR006716">
    <property type="entry name" value="ERG2_sigma1_rcpt-like"/>
</dbReference>
<keyword evidence="6" id="KW-0812">Transmembrane</keyword>
<evidence type="ECO:0000256" key="3">
    <source>
        <dbReference type="ARBA" id="ARBA00004649"/>
    </source>
</evidence>
<comment type="subcellular location">
    <subcellularLocation>
        <location evidence="2">Endoplasmic reticulum membrane</location>
    </subcellularLocation>
    <subcellularLocation>
        <location evidence="1">Nucleus inner membrane</location>
    </subcellularLocation>
    <subcellularLocation>
        <location evidence="3">Nucleus outer membrane</location>
    </subcellularLocation>
</comment>
<dbReference type="GeneID" id="106181662"/>
<accession>A0A1S3KFZ9</accession>
<keyword evidence="12" id="KW-1185">Reference proteome</keyword>
<keyword evidence="9" id="KW-0472">Membrane</keyword>
<evidence type="ECO:0000256" key="1">
    <source>
        <dbReference type="ARBA" id="ARBA00004540"/>
    </source>
</evidence>
<evidence type="ECO:0000313" key="13">
    <source>
        <dbReference type="RefSeq" id="XP_013421563.1"/>
    </source>
</evidence>
<dbReference type="OrthoDB" id="347124at2759"/>
<gene>
    <name evidence="13" type="primary">LOC106181662</name>
</gene>
<sequence>MIEVYEAEAAFRGIFKKLQDLYPGHILPSRDHQWIFVNAGGWMGSMMVGHASLTEYVLFFGTAIDTAGHSGRYWANILDTLITGQYVQWKEREMKSTVYGPGCTIYHGVGEVRSLNFQKQHFFYRTGLMYYFFPPK</sequence>
<evidence type="ECO:0000256" key="7">
    <source>
        <dbReference type="ARBA" id="ARBA00022824"/>
    </source>
</evidence>
<evidence type="ECO:0000256" key="2">
    <source>
        <dbReference type="ARBA" id="ARBA00004586"/>
    </source>
</evidence>
<reference evidence="13" key="1">
    <citation type="submission" date="2025-08" db="UniProtKB">
        <authorList>
            <consortium name="RefSeq"/>
        </authorList>
    </citation>
    <scope>IDENTIFICATION</scope>
    <source>
        <tissue evidence="13">Gonads</tissue>
    </source>
</reference>
<name>A0A1S3KFZ9_LINAN</name>
<dbReference type="KEGG" id="lak:106181662"/>
<dbReference type="PANTHER" id="PTHR10868:SF1">
    <property type="entry name" value="SIGMA NON-OPIOID INTRACELLULAR RECEPTOR 1"/>
    <property type="match status" value="1"/>
</dbReference>
<evidence type="ECO:0000313" key="12">
    <source>
        <dbReference type="Proteomes" id="UP000085678"/>
    </source>
</evidence>
<dbReference type="AlphaFoldDB" id="A0A1S3KFZ9"/>
<protein>
    <recommendedName>
        <fullName evidence="5">Sigma non-opioid intracellular receptor 1</fullName>
    </recommendedName>
    <alternativeName>
        <fullName evidence="10">Sigma 1-type opioid receptor</fullName>
    </alternativeName>
</protein>
<dbReference type="STRING" id="7574.A0A1S3KFZ9"/>
<evidence type="ECO:0000256" key="4">
    <source>
        <dbReference type="ARBA" id="ARBA00007141"/>
    </source>
</evidence>
<dbReference type="Proteomes" id="UP000085678">
    <property type="component" value="Unplaced"/>
</dbReference>
<proteinExistence type="inferred from homology"/>
<comment type="similarity">
    <text evidence="4 11">Belongs to the ERG2 family.</text>
</comment>
<dbReference type="PANTHER" id="PTHR10868">
    <property type="entry name" value="SIGMA 1-TYPE OPIOID RECEPTOR-RELATED"/>
    <property type="match status" value="1"/>
</dbReference>
<dbReference type="GO" id="GO:0005640">
    <property type="term" value="C:nuclear outer membrane"/>
    <property type="evidence" value="ECO:0007669"/>
    <property type="project" value="UniProtKB-SubCell"/>
</dbReference>
<keyword evidence="7" id="KW-0256">Endoplasmic reticulum</keyword>
<evidence type="ECO:0000256" key="11">
    <source>
        <dbReference type="RuleBase" id="RU368083"/>
    </source>
</evidence>
<dbReference type="InParanoid" id="A0A1S3KFZ9"/>
<evidence type="ECO:0000256" key="5">
    <source>
        <dbReference type="ARBA" id="ARBA00020208"/>
    </source>
</evidence>
<dbReference type="GO" id="GO:0005789">
    <property type="term" value="C:endoplasmic reticulum membrane"/>
    <property type="evidence" value="ECO:0007669"/>
    <property type="project" value="UniProtKB-SubCell"/>
</dbReference>
<dbReference type="RefSeq" id="XP_013421563.1">
    <property type="nucleotide sequence ID" value="XM_013566109.1"/>
</dbReference>
<organism evidence="12 13">
    <name type="scientific">Lingula anatina</name>
    <name type="common">Brachiopod</name>
    <name type="synonym">Lingula unguis</name>
    <dbReference type="NCBI Taxonomy" id="7574"/>
    <lineage>
        <taxon>Eukaryota</taxon>
        <taxon>Metazoa</taxon>
        <taxon>Spiralia</taxon>
        <taxon>Lophotrochozoa</taxon>
        <taxon>Brachiopoda</taxon>
        <taxon>Linguliformea</taxon>
        <taxon>Lingulata</taxon>
        <taxon>Lingulida</taxon>
        <taxon>Linguloidea</taxon>
        <taxon>Lingulidae</taxon>
        <taxon>Lingula</taxon>
    </lineage>
</organism>
<evidence type="ECO:0000256" key="9">
    <source>
        <dbReference type="ARBA" id="ARBA00023136"/>
    </source>
</evidence>
<evidence type="ECO:0000256" key="8">
    <source>
        <dbReference type="ARBA" id="ARBA00022989"/>
    </source>
</evidence>
<dbReference type="Pfam" id="PF04622">
    <property type="entry name" value="ERG2_Sigma1R"/>
    <property type="match status" value="1"/>
</dbReference>